<evidence type="ECO:0000256" key="1">
    <source>
        <dbReference type="SAM" id="MobiDB-lite"/>
    </source>
</evidence>
<organism evidence="2">
    <name type="scientific">uncultured Thermomicrobiales bacterium</name>
    <dbReference type="NCBI Taxonomy" id="1645740"/>
    <lineage>
        <taxon>Bacteria</taxon>
        <taxon>Pseudomonadati</taxon>
        <taxon>Thermomicrobiota</taxon>
        <taxon>Thermomicrobia</taxon>
        <taxon>Thermomicrobiales</taxon>
        <taxon>environmental samples</taxon>
    </lineage>
</organism>
<name>A0A6J4V8R2_9BACT</name>
<feature type="non-terminal residue" evidence="2">
    <location>
        <position position="76"/>
    </location>
</feature>
<gene>
    <name evidence="2" type="ORF">AVDCRST_MAG59-3614</name>
</gene>
<feature type="non-terminal residue" evidence="2">
    <location>
        <position position="1"/>
    </location>
</feature>
<dbReference type="AlphaFoldDB" id="A0A6J4V8R2"/>
<accession>A0A6J4V8R2</accession>
<dbReference type="EMBL" id="CADCWF010000258">
    <property type="protein sequence ID" value="CAA9571825.1"/>
    <property type="molecule type" value="Genomic_DNA"/>
</dbReference>
<reference evidence="2" key="1">
    <citation type="submission" date="2020-02" db="EMBL/GenBank/DDBJ databases">
        <authorList>
            <person name="Meier V. D."/>
        </authorList>
    </citation>
    <scope>NUCLEOTIDE SEQUENCE</scope>
    <source>
        <strain evidence="2">AVDCRST_MAG59</strain>
    </source>
</reference>
<evidence type="ECO:0000313" key="2">
    <source>
        <dbReference type="EMBL" id="CAA9571825.1"/>
    </source>
</evidence>
<feature type="compositionally biased region" description="Basic and acidic residues" evidence="1">
    <location>
        <begin position="49"/>
        <end position="58"/>
    </location>
</feature>
<sequence length="76" mass="7594">CYDEPDGPGAENSSSVGSGPASCGGCRGSGARRGGGRNGRPEASLAPANRRERGDPPCRSRHVKDPSAAAGTGNDR</sequence>
<feature type="compositionally biased region" description="Gly residues" evidence="1">
    <location>
        <begin position="25"/>
        <end position="38"/>
    </location>
</feature>
<feature type="region of interest" description="Disordered" evidence="1">
    <location>
        <begin position="1"/>
        <end position="76"/>
    </location>
</feature>
<proteinExistence type="predicted"/>
<protein>
    <submittedName>
        <fullName evidence="2">Uncharacterized protein</fullName>
    </submittedName>
</protein>